<protein>
    <submittedName>
        <fullName evidence="1">Peptidoglycan/LPS O-acetylase OafA/YrhL</fullName>
    </submittedName>
</protein>
<accession>A0A4Y8X121</accession>
<evidence type="ECO:0000313" key="2">
    <source>
        <dbReference type="Proteomes" id="UP000560081"/>
    </source>
</evidence>
<dbReference type="RefSeq" id="WP_135030044.1">
    <property type="nucleotide sequence ID" value="NZ_BMLA01000002.1"/>
</dbReference>
<comment type="caution">
    <text evidence="1">The sequence shown here is derived from an EMBL/GenBank/DDBJ whole genome shotgun (WGS) entry which is preliminary data.</text>
</comment>
<dbReference type="AlphaFoldDB" id="A0A4Y8X121"/>
<dbReference type="EMBL" id="JACHMC010000001">
    <property type="protein sequence ID" value="MBB4883388.1"/>
    <property type="molecule type" value="Genomic_DNA"/>
</dbReference>
<evidence type="ECO:0000313" key="1">
    <source>
        <dbReference type="EMBL" id="MBB4883388.1"/>
    </source>
</evidence>
<gene>
    <name evidence="1" type="ORF">BJ976_001739</name>
</gene>
<keyword evidence="2" id="KW-1185">Reference proteome</keyword>
<organism evidence="1 2">
    <name type="scientific">Micrococcus flavus</name>
    <dbReference type="NCBI Taxonomy" id="384602"/>
    <lineage>
        <taxon>Bacteria</taxon>
        <taxon>Bacillati</taxon>
        <taxon>Actinomycetota</taxon>
        <taxon>Actinomycetes</taxon>
        <taxon>Micrococcales</taxon>
        <taxon>Micrococcaceae</taxon>
        <taxon>Micrococcus</taxon>
    </lineage>
</organism>
<sequence>MMGVDQGMTGFLIGSGWLGLLACLVLGGVATQVLAHAGRRRVQGRPWAVSGAVGWLLLAVGVAAALSSWGTFFGFMGVAFAVVTALGAVTSFTAGARAQERLREQEEHAARLGAAYARGAGSAAALRTEPPASPPPAGERPDWYTPGDPDGPARP</sequence>
<name>A0A4Y8X121_9MICC</name>
<proteinExistence type="predicted"/>
<dbReference type="Proteomes" id="UP000560081">
    <property type="component" value="Unassembled WGS sequence"/>
</dbReference>
<reference evidence="1 2" key="1">
    <citation type="submission" date="2020-08" db="EMBL/GenBank/DDBJ databases">
        <title>Sequencing the genomes of 1000 actinobacteria strains.</title>
        <authorList>
            <person name="Klenk H.-P."/>
        </authorList>
    </citation>
    <scope>NUCLEOTIDE SEQUENCE [LARGE SCALE GENOMIC DNA]</scope>
    <source>
        <strain evidence="1 2">DSM 19079</strain>
    </source>
</reference>